<name>A0A5J4W995_9EUKA</name>
<gene>
    <name evidence="2" type="ORF">EZS28_012984</name>
</gene>
<evidence type="ECO:0000313" key="2">
    <source>
        <dbReference type="EMBL" id="KAA6391487.1"/>
    </source>
</evidence>
<feature type="signal peptide" evidence="1">
    <location>
        <begin position="1"/>
        <end position="18"/>
    </location>
</feature>
<evidence type="ECO:0000313" key="3">
    <source>
        <dbReference type="Proteomes" id="UP000324800"/>
    </source>
</evidence>
<comment type="caution">
    <text evidence="2">The sequence shown here is derived from an EMBL/GenBank/DDBJ whole genome shotgun (WGS) entry which is preliminary data.</text>
</comment>
<dbReference type="Proteomes" id="UP000324800">
    <property type="component" value="Unassembled WGS sequence"/>
</dbReference>
<feature type="chain" id="PRO_5023943244" evidence="1">
    <location>
        <begin position="19"/>
        <end position="136"/>
    </location>
</feature>
<organism evidence="2 3">
    <name type="scientific">Streblomastix strix</name>
    <dbReference type="NCBI Taxonomy" id="222440"/>
    <lineage>
        <taxon>Eukaryota</taxon>
        <taxon>Metamonada</taxon>
        <taxon>Preaxostyla</taxon>
        <taxon>Oxymonadida</taxon>
        <taxon>Streblomastigidae</taxon>
        <taxon>Streblomastix</taxon>
    </lineage>
</organism>
<evidence type="ECO:0000256" key="1">
    <source>
        <dbReference type="SAM" id="SignalP"/>
    </source>
</evidence>
<feature type="non-terminal residue" evidence="2">
    <location>
        <position position="136"/>
    </location>
</feature>
<dbReference type="EMBL" id="SNRW01002865">
    <property type="protein sequence ID" value="KAA6391487.1"/>
    <property type="molecule type" value="Genomic_DNA"/>
</dbReference>
<keyword evidence="1" id="KW-0732">Signal</keyword>
<accession>A0A5J4W995</accession>
<protein>
    <submittedName>
        <fullName evidence="2">Uncharacterized protein</fullName>
    </submittedName>
</protein>
<proteinExistence type="predicted"/>
<sequence>MLSLLAVIVLSAATFAKSKKIVTVEGLRFDLTDLTKDQAEKEPYYKIAVENTSDILFFNFDGHLNVSAITECRAIDDKDLNAVTYNTDSKYCFQASDFGHDDFNLMEKKAGIHYNYTCTVNQGEVNIYFICNASRS</sequence>
<dbReference type="AlphaFoldDB" id="A0A5J4W995"/>
<reference evidence="2 3" key="1">
    <citation type="submission" date="2019-03" db="EMBL/GenBank/DDBJ databases">
        <title>Single cell metagenomics reveals metabolic interactions within the superorganism composed of flagellate Streblomastix strix and complex community of Bacteroidetes bacteria on its surface.</title>
        <authorList>
            <person name="Treitli S.C."/>
            <person name="Kolisko M."/>
            <person name="Husnik F."/>
            <person name="Keeling P."/>
            <person name="Hampl V."/>
        </authorList>
    </citation>
    <scope>NUCLEOTIDE SEQUENCE [LARGE SCALE GENOMIC DNA]</scope>
    <source>
        <strain evidence="2">ST1C</strain>
    </source>
</reference>